<dbReference type="Pfam" id="PF00155">
    <property type="entry name" value="Aminotran_1_2"/>
    <property type="match status" value="1"/>
</dbReference>
<dbReference type="CDD" id="cd07377">
    <property type="entry name" value="WHTH_GntR"/>
    <property type="match status" value="1"/>
</dbReference>
<evidence type="ECO:0000256" key="5">
    <source>
        <dbReference type="ARBA" id="ARBA00023163"/>
    </source>
</evidence>
<evidence type="ECO:0000256" key="2">
    <source>
        <dbReference type="ARBA" id="ARBA00022898"/>
    </source>
</evidence>
<dbReference type="GO" id="GO:0030170">
    <property type="term" value="F:pyridoxal phosphate binding"/>
    <property type="evidence" value="ECO:0007669"/>
    <property type="project" value="InterPro"/>
</dbReference>
<dbReference type="SUPFAM" id="SSF46785">
    <property type="entry name" value="Winged helix' DNA-binding domain"/>
    <property type="match status" value="1"/>
</dbReference>
<dbReference type="SUPFAM" id="SSF53383">
    <property type="entry name" value="PLP-dependent transferases"/>
    <property type="match status" value="1"/>
</dbReference>
<dbReference type="PANTHER" id="PTHR46577">
    <property type="entry name" value="HTH-TYPE TRANSCRIPTIONAL REGULATORY PROTEIN GABR"/>
    <property type="match status" value="1"/>
</dbReference>
<dbReference type="Proteomes" id="UP000053235">
    <property type="component" value="Unassembled WGS sequence"/>
</dbReference>
<reference evidence="8" key="1">
    <citation type="submission" date="2015-07" db="EMBL/GenBank/DDBJ databases">
        <authorList>
            <person name="Rodrigo-Torres Lidia"/>
            <person name="Arahal R.David."/>
        </authorList>
    </citation>
    <scope>NUCLEOTIDE SEQUENCE [LARGE SCALE GENOMIC DNA]</scope>
    <source>
        <strain evidence="8">CECT 5112</strain>
    </source>
</reference>
<protein>
    <submittedName>
        <fullName evidence="7">HTH-type transcriptional regulatory protein GabR</fullName>
    </submittedName>
</protein>
<sequence length="489" mass="52652">MKVPELLEGVCDLDRSSSVPLSQQIYRALREAVGQGRLKAGMRLPSSRSFAQQQGISRNTVNTAYELLKAEGIVEVSVGVAPVIVGGTLPEGAKIQSGNTVPLRGLSKRGNQLAKNLRGDSWGQRHEALQPGAPALDIFPYENWARCLRRAVRTVRSTDLLYQHPSGYPPLKAILADYLASERGVRATPDQILIVPSMQAALAGISQALSDPGDTAWIEDPGYMGARTAFHGAGLNIRGLPVDEYGVLPDGLQKDSPHPRLIYVTPSHQYPFGARLPLARRLALIENASRMGATILEDDYDSEFLFEGRPVAALQGLAGGGEVIYLGTFSKSLLPGLRVSYAVVPEDLCGPLVGVFRNMGQLANVHAQIALADFIDSGHYRAHLKRIRSVYQQRGNDLVAALKEVLGNAVSVEPPLGNVQVTVRFNEDLDDRNVARGMQARGFSVSPLSVCYLDAAPEPGLIIGFAGATEDQIRGGVRALSDLLSARLN</sequence>
<keyword evidence="5" id="KW-0804">Transcription</keyword>
<evidence type="ECO:0000256" key="4">
    <source>
        <dbReference type="ARBA" id="ARBA00023125"/>
    </source>
</evidence>
<comment type="similarity">
    <text evidence="1">In the C-terminal section; belongs to the class-I pyridoxal-phosphate-dependent aminotransferase family.</text>
</comment>
<dbReference type="InterPro" id="IPR036390">
    <property type="entry name" value="WH_DNA-bd_sf"/>
</dbReference>
<keyword evidence="4" id="KW-0238">DNA-binding</keyword>
<keyword evidence="3" id="KW-0805">Transcription regulation</keyword>
<dbReference type="GO" id="GO:0003677">
    <property type="term" value="F:DNA binding"/>
    <property type="evidence" value="ECO:0007669"/>
    <property type="project" value="UniProtKB-KW"/>
</dbReference>
<dbReference type="STRING" id="388408.LAX5112_02594"/>
<accession>A0A0M7A781</accession>
<dbReference type="OrthoDB" id="9808770at2"/>
<dbReference type="InterPro" id="IPR000524">
    <property type="entry name" value="Tscrpt_reg_HTH_GntR"/>
</dbReference>
<dbReference type="PROSITE" id="PS50949">
    <property type="entry name" value="HTH_GNTR"/>
    <property type="match status" value="1"/>
</dbReference>
<dbReference type="Gene3D" id="1.10.10.10">
    <property type="entry name" value="Winged helix-like DNA-binding domain superfamily/Winged helix DNA-binding domain"/>
    <property type="match status" value="1"/>
</dbReference>
<dbReference type="Gene3D" id="3.40.640.10">
    <property type="entry name" value="Type I PLP-dependent aspartate aminotransferase-like (Major domain)"/>
    <property type="match status" value="1"/>
</dbReference>
<dbReference type="CDD" id="cd00609">
    <property type="entry name" value="AAT_like"/>
    <property type="match status" value="1"/>
</dbReference>
<organism evidence="7 8">
    <name type="scientific">Roseibium alexandrii</name>
    <dbReference type="NCBI Taxonomy" id="388408"/>
    <lineage>
        <taxon>Bacteria</taxon>
        <taxon>Pseudomonadati</taxon>
        <taxon>Pseudomonadota</taxon>
        <taxon>Alphaproteobacteria</taxon>
        <taxon>Hyphomicrobiales</taxon>
        <taxon>Stappiaceae</taxon>
        <taxon>Roseibium</taxon>
    </lineage>
</organism>
<feature type="domain" description="HTH gntR-type" evidence="6">
    <location>
        <begin position="19"/>
        <end position="88"/>
    </location>
</feature>
<keyword evidence="8" id="KW-1185">Reference proteome</keyword>
<dbReference type="InterPro" id="IPR004839">
    <property type="entry name" value="Aminotransferase_I/II_large"/>
</dbReference>
<name>A0A0M7A781_9HYPH</name>
<dbReference type="Pfam" id="PF00392">
    <property type="entry name" value="GntR"/>
    <property type="match status" value="1"/>
</dbReference>
<dbReference type="InterPro" id="IPR015421">
    <property type="entry name" value="PyrdxlP-dep_Trfase_major"/>
</dbReference>
<evidence type="ECO:0000313" key="8">
    <source>
        <dbReference type="Proteomes" id="UP000053235"/>
    </source>
</evidence>
<dbReference type="AlphaFoldDB" id="A0A0M7A781"/>
<dbReference type="EMBL" id="CXWD01000009">
    <property type="protein sequence ID" value="CTQ70739.1"/>
    <property type="molecule type" value="Genomic_DNA"/>
</dbReference>
<dbReference type="InterPro" id="IPR015424">
    <property type="entry name" value="PyrdxlP-dep_Trfase"/>
</dbReference>
<dbReference type="SMART" id="SM00345">
    <property type="entry name" value="HTH_GNTR"/>
    <property type="match status" value="1"/>
</dbReference>
<evidence type="ECO:0000259" key="6">
    <source>
        <dbReference type="PROSITE" id="PS50949"/>
    </source>
</evidence>
<dbReference type="InterPro" id="IPR051446">
    <property type="entry name" value="HTH_trans_reg/aminotransferase"/>
</dbReference>
<keyword evidence="2" id="KW-0663">Pyridoxal phosphate</keyword>
<evidence type="ECO:0000256" key="3">
    <source>
        <dbReference type="ARBA" id="ARBA00023015"/>
    </source>
</evidence>
<dbReference type="PRINTS" id="PR00035">
    <property type="entry name" value="HTHGNTR"/>
</dbReference>
<proteinExistence type="inferred from homology"/>
<dbReference type="RefSeq" id="WP_055672179.1">
    <property type="nucleotide sequence ID" value="NZ_CXWD01000009.1"/>
</dbReference>
<dbReference type="PANTHER" id="PTHR46577:SF1">
    <property type="entry name" value="HTH-TYPE TRANSCRIPTIONAL REGULATORY PROTEIN GABR"/>
    <property type="match status" value="1"/>
</dbReference>
<dbReference type="GO" id="GO:0003700">
    <property type="term" value="F:DNA-binding transcription factor activity"/>
    <property type="evidence" value="ECO:0007669"/>
    <property type="project" value="InterPro"/>
</dbReference>
<dbReference type="InterPro" id="IPR036388">
    <property type="entry name" value="WH-like_DNA-bd_sf"/>
</dbReference>
<evidence type="ECO:0000313" key="7">
    <source>
        <dbReference type="EMBL" id="CTQ70739.1"/>
    </source>
</evidence>
<evidence type="ECO:0000256" key="1">
    <source>
        <dbReference type="ARBA" id="ARBA00005384"/>
    </source>
</evidence>
<gene>
    <name evidence="7" type="primary">gabR_2</name>
    <name evidence="7" type="ORF">LAX5112_02594</name>
</gene>